<feature type="region of interest" description="Disordered" evidence="9">
    <location>
        <begin position="1"/>
        <end position="52"/>
    </location>
</feature>
<name>A0ABV5QDA3_9ACTN</name>
<keyword evidence="12" id="KW-1185">Reference proteome</keyword>
<accession>A0ABV5QDA3</accession>
<dbReference type="PANTHER" id="PTHR30521">
    <property type="entry name" value="DEFERROCHELATASE/PEROXIDASE"/>
    <property type="match status" value="1"/>
</dbReference>
<evidence type="ECO:0000259" key="10">
    <source>
        <dbReference type="Pfam" id="PF20628"/>
    </source>
</evidence>
<evidence type="ECO:0000313" key="11">
    <source>
        <dbReference type="EMBL" id="MFB9533475.1"/>
    </source>
</evidence>
<organism evidence="11 12">
    <name type="scientific">Nonomuraea roseola</name>
    <dbReference type="NCBI Taxonomy" id="46179"/>
    <lineage>
        <taxon>Bacteria</taxon>
        <taxon>Bacillati</taxon>
        <taxon>Actinomycetota</taxon>
        <taxon>Actinomycetes</taxon>
        <taxon>Streptosporangiales</taxon>
        <taxon>Streptosporangiaceae</taxon>
        <taxon>Nonomuraea</taxon>
    </lineage>
</organism>
<dbReference type="GO" id="GO:0004601">
    <property type="term" value="F:peroxidase activity"/>
    <property type="evidence" value="ECO:0007669"/>
    <property type="project" value="UniProtKB-KW"/>
</dbReference>
<comment type="similarity">
    <text evidence="8">Belongs to the DyP-type peroxidase family.</text>
</comment>
<feature type="domain" description="Dyp-type peroxidase C-terminal" evidence="10">
    <location>
        <begin position="1"/>
        <end position="159"/>
    </location>
</feature>
<keyword evidence="3" id="KW-0349">Heme</keyword>
<dbReference type="RefSeq" id="WP_346116482.1">
    <property type="nucleotide sequence ID" value="NZ_BAAAXC010000001.1"/>
</dbReference>
<dbReference type="InterPro" id="IPR006314">
    <property type="entry name" value="Dyp_peroxidase"/>
</dbReference>
<dbReference type="Proteomes" id="UP001589646">
    <property type="component" value="Unassembled WGS sequence"/>
</dbReference>
<keyword evidence="4" id="KW-0479">Metal-binding</keyword>
<evidence type="ECO:0000256" key="7">
    <source>
        <dbReference type="ARBA" id="ARBA00023004"/>
    </source>
</evidence>
<proteinExistence type="inferred from homology"/>
<evidence type="ECO:0000256" key="8">
    <source>
        <dbReference type="ARBA" id="ARBA00025737"/>
    </source>
</evidence>
<dbReference type="SUPFAM" id="SSF54909">
    <property type="entry name" value="Dimeric alpha+beta barrel"/>
    <property type="match status" value="1"/>
</dbReference>
<protein>
    <submittedName>
        <fullName evidence="11">Dyp-type peroxidase</fullName>
    </submittedName>
</protein>
<evidence type="ECO:0000256" key="4">
    <source>
        <dbReference type="ARBA" id="ARBA00022723"/>
    </source>
</evidence>
<keyword evidence="7" id="KW-0408">Iron</keyword>
<gene>
    <name evidence="11" type="ORF">ACFFRN_43350</name>
</gene>
<evidence type="ECO:0000256" key="2">
    <source>
        <dbReference type="ARBA" id="ARBA00022559"/>
    </source>
</evidence>
<keyword evidence="5" id="KW-0732">Signal</keyword>
<evidence type="ECO:0000256" key="3">
    <source>
        <dbReference type="ARBA" id="ARBA00022617"/>
    </source>
</evidence>
<reference evidence="11 12" key="1">
    <citation type="submission" date="2024-09" db="EMBL/GenBank/DDBJ databases">
        <authorList>
            <person name="Sun Q."/>
            <person name="Mori K."/>
        </authorList>
    </citation>
    <scope>NUCLEOTIDE SEQUENCE [LARGE SCALE GENOMIC DNA]</scope>
    <source>
        <strain evidence="11 12">JCM 3323</strain>
    </source>
</reference>
<evidence type="ECO:0000256" key="9">
    <source>
        <dbReference type="SAM" id="MobiDB-lite"/>
    </source>
</evidence>
<comment type="caution">
    <text evidence="11">The sequence shown here is derived from an EMBL/GenBank/DDBJ whole genome shotgun (WGS) entry which is preliminary data.</text>
</comment>
<keyword evidence="6" id="KW-0560">Oxidoreductase</keyword>
<dbReference type="Pfam" id="PF20628">
    <property type="entry name" value="Dyp_perox_C"/>
    <property type="match status" value="1"/>
</dbReference>
<comment type="cofactor">
    <cofactor evidence="1">
        <name>heme b</name>
        <dbReference type="ChEBI" id="CHEBI:60344"/>
    </cofactor>
</comment>
<dbReference type="PANTHER" id="PTHR30521:SF4">
    <property type="entry name" value="DEFERROCHELATASE"/>
    <property type="match status" value="1"/>
</dbReference>
<dbReference type="InterPro" id="IPR011008">
    <property type="entry name" value="Dimeric_a/b-barrel"/>
</dbReference>
<dbReference type="PROSITE" id="PS51404">
    <property type="entry name" value="DYP_PEROXIDASE"/>
    <property type="match status" value="1"/>
</dbReference>
<evidence type="ECO:0000256" key="6">
    <source>
        <dbReference type="ARBA" id="ARBA00023002"/>
    </source>
</evidence>
<feature type="compositionally biased region" description="Polar residues" evidence="9">
    <location>
        <begin position="7"/>
        <end position="17"/>
    </location>
</feature>
<feature type="region of interest" description="Disordered" evidence="9">
    <location>
        <begin position="80"/>
        <end position="107"/>
    </location>
</feature>
<dbReference type="EMBL" id="JBHMCE010000018">
    <property type="protein sequence ID" value="MFB9533475.1"/>
    <property type="molecule type" value="Genomic_DNA"/>
</dbReference>
<evidence type="ECO:0000256" key="1">
    <source>
        <dbReference type="ARBA" id="ARBA00001970"/>
    </source>
</evidence>
<evidence type="ECO:0000313" key="12">
    <source>
        <dbReference type="Proteomes" id="UP001589646"/>
    </source>
</evidence>
<sequence length="173" mass="19074">MDLPKWDTSTALQQDQSIGRRRDTGAPLSGGHEFTPLDFGRTRPDDEPVIPPDSHLALVRDIPMLRRSYNYDYAFHARAEPAGGHDHHGADQPGHSHDDPLHDHAGTGHDTYDTGALFCAYLRDPGDFIRAQQKMTAADRLNAFIQHTGSAIFAIPPAVQPGRHLAAALFPQR</sequence>
<keyword evidence="2 11" id="KW-0575">Peroxidase</keyword>
<dbReference type="InterPro" id="IPR048328">
    <property type="entry name" value="Dyp_perox_C"/>
</dbReference>
<evidence type="ECO:0000256" key="5">
    <source>
        <dbReference type="ARBA" id="ARBA00022729"/>
    </source>
</evidence>